<dbReference type="EMBL" id="JACDQQ010001032">
    <property type="protein sequence ID" value="MBA0085449.1"/>
    <property type="molecule type" value="Genomic_DNA"/>
</dbReference>
<evidence type="ECO:0000313" key="3">
    <source>
        <dbReference type="EMBL" id="MBA0085449.1"/>
    </source>
</evidence>
<dbReference type="Pfam" id="PF12708">
    <property type="entry name" value="Pect-lyase_RHGA_epim"/>
    <property type="match status" value="2"/>
</dbReference>
<evidence type="ECO:0000313" key="4">
    <source>
        <dbReference type="Proteomes" id="UP000567293"/>
    </source>
</evidence>
<dbReference type="InterPro" id="IPR012334">
    <property type="entry name" value="Pectin_lyas_fold"/>
</dbReference>
<dbReference type="InterPro" id="IPR051801">
    <property type="entry name" value="GH28_Enzymes"/>
</dbReference>
<accession>A0A7V8NQ27</accession>
<reference evidence="3" key="1">
    <citation type="submission" date="2020-06" db="EMBL/GenBank/DDBJ databases">
        <title>Legume-microbial interactions unlock mineral nutrients during tropical forest succession.</title>
        <authorList>
            <person name="Epihov D.Z."/>
        </authorList>
    </citation>
    <scope>NUCLEOTIDE SEQUENCE [LARGE SCALE GENOMIC DNA]</scope>
    <source>
        <strain evidence="3">Pan2503</strain>
    </source>
</reference>
<evidence type="ECO:0000259" key="2">
    <source>
        <dbReference type="Pfam" id="PF12708"/>
    </source>
</evidence>
<comment type="caution">
    <text evidence="3">The sequence shown here is derived from an EMBL/GenBank/DDBJ whole genome shotgun (WGS) entry which is preliminary data.</text>
</comment>
<feature type="domain" description="Rhamnogalacturonase A/B/Epimerase-like pectate lyase" evidence="2">
    <location>
        <begin position="386"/>
        <end position="439"/>
    </location>
</feature>
<dbReference type="InterPro" id="IPR011050">
    <property type="entry name" value="Pectin_lyase_fold/virulence"/>
</dbReference>
<keyword evidence="4" id="KW-1185">Reference proteome</keyword>
<evidence type="ECO:0000256" key="1">
    <source>
        <dbReference type="SAM" id="SignalP"/>
    </source>
</evidence>
<dbReference type="Proteomes" id="UP000567293">
    <property type="component" value="Unassembled WGS sequence"/>
</dbReference>
<dbReference type="AlphaFoldDB" id="A0A7V8NQ27"/>
<feature type="chain" id="PRO_5030840824" evidence="1">
    <location>
        <begin position="20"/>
        <end position="504"/>
    </location>
</feature>
<protein>
    <submittedName>
        <fullName evidence="3">Gluconolaconase</fullName>
    </submittedName>
</protein>
<feature type="signal peptide" evidence="1">
    <location>
        <begin position="1"/>
        <end position="19"/>
    </location>
</feature>
<dbReference type="SUPFAM" id="SSF51126">
    <property type="entry name" value="Pectin lyase-like"/>
    <property type="match status" value="2"/>
</dbReference>
<organism evidence="3 4">
    <name type="scientific">Candidatus Acidiferrum panamense</name>
    <dbReference type="NCBI Taxonomy" id="2741543"/>
    <lineage>
        <taxon>Bacteria</taxon>
        <taxon>Pseudomonadati</taxon>
        <taxon>Acidobacteriota</taxon>
        <taxon>Terriglobia</taxon>
        <taxon>Candidatus Acidiferrales</taxon>
        <taxon>Candidatus Acidiferrum</taxon>
    </lineage>
</organism>
<sequence length="504" mass="54087">MNRAILTIVLMTVAAPLFGASSSVYSQRLEDPQATYLTADRFPVHADGKGDDSVAVQQAIDRVQETTGQGILFIPSGQYRLTRTLFVWPGIRLIGYGPTRPVFVLADDTPGFQSGPAYMVFFAGFRPGTHSPRFPNGHPPPTPGTVPPSFVPDANPGTFYSAISNIDFEIGKGDAGAVAVRFHSAQHCFLAHMDFRLGSALAALYDVGNESEDLHFYGGQYGIITGRPSPGWQFTLIDSSFDGQQYAAIKEHEAGLTLIHDTFSNVPKAIDIEAGHPDELWAKGLRLENITGAAITISEEHNANTEINLEDVLCNHVPVFAHFRQSGSEELSKGNIYEVRLFSHGLTMRRLGAQAAITTNYVASALKRMPPALSPAIRTLPTQASWVNLKSLGAKGDGKTDDTAAIQKAVDEHEVIYVPSGDYIVSNTIALRPHTVLIGIHPSATQFDILDSTPAFQGPGAPKPLLEAPQAGNNIVTGIGLYAGGINSRAVGALWMAGKDSMID</sequence>
<name>A0A7V8NQ27_9BACT</name>
<feature type="domain" description="Rhamnogalacturonase A/B/Epimerase-like pectate lyase" evidence="2">
    <location>
        <begin position="44"/>
        <end position="108"/>
    </location>
</feature>
<dbReference type="Gene3D" id="2.160.20.10">
    <property type="entry name" value="Single-stranded right-handed beta-helix, Pectin lyase-like"/>
    <property type="match status" value="2"/>
</dbReference>
<keyword evidence="1" id="KW-0732">Signal</keyword>
<dbReference type="PANTHER" id="PTHR31339">
    <property type="entry name" value="PECTIN LYASE-RELATED"/>
    <property type="match status" value="1"/>
</dbReference>
<feature type="non-terminal residue" evidence="3">
    <location>
        <position position="504"/>
    </location>
</feature>
<dbReference type="InterPro" id="IPR024535">
    <property type="entry name" value="RHGA/B-epi-like_pectate_lyase"/>
</dbReference>
<proteinExistence type="predicted"/>
<gene>
    <name evidence="3" type="ORF">HRJ53_10670</name>
</gene>